<evidence type="ECO:0000313" key="1">
    <source>
        <dbReference type="EMBL" id="GLL04443.1"/>
    </source>
</evidence>
<name>A0A9W6KNM0_9ACTN</name>
<dbReference type="EMBL" id="BSFP01000045">
    <property type="protein sequence ID" value="GLL04443.1"/>
    <property type="molecule type" value="Genomic_DNA"/>
</dbReference>
<evidence type="ECO:0000313" key="2">
    <source>
        <dbReference type="Proteomes" id="UP001143480"/>
    </source>
</evidence>
<dbReference type="Pfam" id="PF08238">
    <property type="entry name" value="Sel1"/>
    <property type="match status" value="3"/>
</dbReference>
<dbReference type="InterPro" id="IPR006597">
    <property type="entry name" value="Sel1-like"/>
</dbReference>
<reference evidence="1" key="1">
    <citation type="journal article" date="2014" name="Int. J. Syst. Evol. Microbiol.">
        <title>Complete genome sequence of Corynebacterium casei LMG S-19264T (=DSM 44701T), isolated from a smear-ripened cheese.</title>
        <authorList>
            <consortium name="US DOE Joint Genome Institute (JGI-PGF)"/>
            <person name="Walter F."/>
            <person name="Albersmeier A."/>
            <person name="Kalinowski J."/>
            <person name="Ruckert C."/>
        </authorList>
    </citation>
    <scope>NUCLEOTIDE SEQUENCE</scope>
    <source>
        <strain evidence="1">VKM Ac-1321</strain>
    </source>
</reference>
<dbReference type="SUPFAM" id="SSF81901">
    <property type="entry name" value="HCP-like"/>
    <property type="match status" value="1"/>
</dbReference>
<comment type="caution">
    <text evidence="1">The sequence shown here is derived from an EMBL/GenBank/DDBJ whole genome shotgun (WGS) entry which is preliminary data.</text>
</comment>
<reference evidence="1" key="2">
    <citation type="submission" date="2023-01" db="EMBL/GenBank/DDBJ databases">
        <authorList>
            <person name="Sun Q."/>
            <person name="Evtushenko L."/>
        </authorList>
    </citation>
    <scope>NUCLEOTIDE SEQUENCE</scope>
    <source>
        <strain evidence="1">VKM Ac-1321</strain>
    </source>
</reference>
<proteinExistence type="predicted"/>
<accession>A0A9W6KNM0</accession>
<sequence>MIEDDYVELAHRINRGDLMLGILPLSAAGTVVAGLSAAGTARAWRELGICYLGTSGDVLPPAPWSPDLPFADPADHPQDRALRSFAEAARLGDHEGAVLFARCAREASVAAREAARALLRPHARADGATAYQYGLLEQWLDRPGAAIEHHLWAAAQGDADAAFELYVLFATGTGVERDDAESARWLQRAADLGQDRALYNLGAAHATGNGAPLDPARAVAYYERAANAGNARAAATLGVMYLTGEGVEADRQRAAHWLDEADDLDHPVDEWLAQLGLSRP</sequence>
<dbReference type="Gene3D" id="1.25.40.10">
    <property type="entry name" value="Tetratricopeptide repeat domain"/>
    <property type="match status" value="1"/>
</dbReference>
<dbReference type="SMART" id="SM00671">
    <property type="entry name" value="SEL1"/>
    <property type="match status" value="3"/>
</dbReference>
<evidence type="ECO:0008006" key="3">
    <source>
        <dbReference type="Google" id="ProtNLM"/>
    </source>
</evidence>
<protein>
    <recommendedName>
        <fullName evidence="3">TPR repeat protein</fullName>
    </recommendedName>
</protein>
<dbReference type="RefSeq" id="WP_261959469.1">
    <property type="nucleotide sequence ID" value="NZ_BAAAXA010000001.1"/>
</dbReference>
<dbReference type="PANTHER" id="PTHR11102:SF160">
    <property type="entry name" value="ERAD-ASSOCIATED E3 UBIQUITIN-PROTEIN LIGASE COMPONENT HRD3"/>
    <property type="match status" value="1"/>
</dbReference>
<dbReference type="Proteomes" id="UP001143480">
    <property type="component" value="Unassembled WGS sequence"/>
</dbReference>
<dbReference type="InterPro" id="IPR011990">
    <property type="entry name" value="TPR-like_helical_dom_sf"/>
</dbReference>
<organism evidence="1 2">
    <name type="scientific">Dactylosporangium matsuzakiense</name>
    <dbReference type="NCBI Taxonomy" id="53360"/>
    <lineage>
        <taxon>Bacteria</taxon>
        <taxon>Bacillati</taxon>
        <taxon>Actinomycetota</taxon>
        <taxon>Actinomycetes</taxon>
        <taxon>Micromonosporales</taxon>
        <taxon>Micromonosporaceae</taxon>
        <taxon>Dactylosporangium</taxon>
    </lineage>
</organism>
<dbReference type="PANTHER" id="PTHR11102">
    <property type="entry name" value="SEL-1-LIKE PROTEIN"/>
    <property type="match status" value="1"/>
</dbReference>
<gene>
    <name evidence="1" type="ORF">GCM10017581_061900</name>
</gene>
<dbReference type="InterPro" id="IPR050767">
    <property type="entry name" value="Sel1_AlgK"/>
</dbReference>
<keyword evidence="2" id="KW-1185">Reference proteome</keyword>
<dbReference type="AlphaFoldDB" id="A0A9W6KNM0"/>